<evidence type="ECO:0000259" key="1">
    <source>
        <dbReference type="Pfam" id="PF16244"/>
    </source>
</evidence>
<organism evidence="2 3">
    <name type="scientific">Paenibacillus shunpengii</name>
    <dbReference type="NCBI Taxonomy" id="2054424"/>
    <lineage>
        <taxon>Bacteria</taxon>
        <taxon>Bacillati</taxon>
        <taxon>Bacillota</taxon>
        <taxon>Bacilli</taxon>
        <taxon>Bacillales</taxon>
        <taxon>Paenibacillaceae</taxon>
        <taxon>Paenibacillus</taxon>
    </lineage>
</organism>
<dbReference type="Proteomes" id="UP001597540">
    <property type="component" value="Unassembled WGS sequence"/>
</dbReference>
<feature type="domain" description="YcdB/YcdC repeated" evidence="1">
    <location>
        <begin position="8"/>
        <end position="147"/>
    </location>
</feature>
<accession>A0ABW5SMA0</accession>
<keyword evidence="3" id="KW-1185">Reference proteome</keyword>
<proteinExistence type="predicted"/>
<dbReference type="EMBL" id="JBHUMJ010000002">
    <property type="protein sequence ID" value="MFD2700373.1"/>
    <property type="molecule type" value="Genomic_DNA"/>
</dbReference>
<reference evidence="3" key="1">
    <citation type="journal article" date="2019" name="Int. J. Syst. Evol. Microbiol.">
        <title>The Global Catalogue of Microorganisms (GCM) 10K type strain sequencing project: providing services to taxonomists for standard genome sequencing and annotation.</title>
        <authorList>
            <consortium name="The Broad Institute Genomics Platform"/>
            <consortium name="The Broad Institute Genome Sequencing Center for Infectious Disease"/>
            <person name="Wu L."/>
            <person name="Ma J."/>
        </authorList>
    </citation>
    <scope>NUCLEOTIDE SEQUENCE [LARGE SCALE GENOMIC DNA]</scope>
    <source>
        <strain evidence="3">KCTC 33849</strain>
    </source>
</reference>
<evidence type="ECO:0000313" key="3">
    <source>
        <dbReference type="Proteomes" id="UP001597540"/>
    </source>
</evidence>
<comment type="caution">
    <text evidence="2">The sequence shown here is derived from an EMBL/GenBank/DDBJ whole genome shotgun (WGS) entry which is preliminary data.</text>
</comment>
<dbReference type="RefSeq" id="WP_090722648.1">
    <property type="nucleotide sequence ID" value="NZ_JBHUMJ010000002.1"/>
</dbReference>
<evidence type="ECO:0000313" key="2">
    <source>
        <dbReference type="EMBL" id="MFD2700373.1"/>
    </source>
</evidence>
<sequence length="522" mass="61355">MDYDHMRRLAEKYAEPPGHYALVMEDSLPKENPLQRVFVWENPDNAEETIEIDLDLHSKELLRLQIYREAELSSISSPSDRSIRDRAQKMLEQYLQEPDRYMFYEMKYIEDKVKVDYRLQIGGLPLPHTGCEFIFTRDMELFRFRFEGHKPNSGSLPQWPHEVIEPDMIRANLLSTVDMELRIQHFYSTLYDYQGSVSAFRLVYTTVPERQIICAITGEDLFDKDHFRLPRSEPMVQAGDESFAELKLQFETVSDSIDSVLKKWEERLGIDFSIFEREEMKEEEGEIRCLYTLRNQNKDMDQYGNQVSNPLQAEAYVKRKWGNIFDRMLYSCKLAIDKNTSRLLSFHATEQEGDTETAQETLSRSACREIAERFLADVFPEYGAFLQREMDSGLENEEPRKKQFFFYPLFMSGIPVAYEQVMVVVNTSNGRISSYRGLSPHLITELMSLEHQPKLTAEAAYQRYSQKMDVQLKWFLHTASTGEKEYKLVYEPVVRYKSEAGLLHSRSVYIDANSGEWIYRKE</sequence>
<dbReference type="Pfam" id="PF16244">
    <property type="entry name" value="DUF4901"/>
    <property type="match status" value="2"/>
</dbReference>
<feature type="domain" description="YcdB/YcdC repeated" evidence="1">
    <location>
        <begin position="331"/>
        <end position="437"/>
    </location>
</feature>
<gene>
    <name evidence="2" type="ORF">ACFSVM_07810</name>
</gene>
<protein>
    <submittedName>
        <fullName evidence="2">YcdB/YcdC domain-containing protein</fullName>
    </submittedName>
</protein>
<dbReference type="InterPro" id="IPR032599">
    <property type="entry name" value="YcdB/YcdC_rep_domain"/>
</dbReference>
<name>A0ABW5SMA0_9BACL</name>